<proteinExistence type="predicted"/>
<dbReference type="RefSeq" id="WP_044141749.1">
    <property type="nucleotide sequence ID" value="NZ_JXCL01000040.1"/>
</dbReference>
<accession>A0AB34QQ81</accession>
<name>A0AB34QQ81_BACPU</name>
<evidence type="ECO:0000313" key="2">
    <source>
        <dbReference type="Proteomes" id="UP000031978"/>
    </source>
</evidence>
<sequence length="103" mass="12464">MIELKMKIYNELNESDEADELKLEIFNEEKEINEMINEIKVFYDRTIEYTFEKITAIIRYNRLNPYALDELVEISQYSEAQYVRSIFTTTHVYVICSVESMQW</sequence>
<dbReference type="Proteomes" id="UP000031978">
    <property type="component" value="Unassembled WGS sequence"/>
</dbReference>
<comment type="caution">
    <text evidence="1">The sequence shown here is derived from an EMBL/GenBank/DDBJ whole genome shotgun (WGS) entry which is preliminary data.</text>
</comment>
<evidence type="ECO:0000313" key="1">
    <source>
        <dbReference type="EMBL" id="KIL12206.1"/>
    </source>
</evidence>
<dbReference type="AlphaFoldDB" id="A0AB34QQ81"/>
<protein>
    <submittedName>
        <fullName evidence="1">Uncharacterized protein</fullName>
    </submittedName>
</protein>
<gene>
    <name evidence="1" type="ORF">B4127_1537</name>
</gene>
<reference evidence="1 2" key="1">
    <citation type="submission" date="2014-12" db="EMBL/GenBank/DDBJ databases">
        <title>Draft Genome Sequences of Five Spore-Forming Food Isolates of Bacillus pumilus.</title>
        <authorList>
            <person name="de Jong A."/>
            <person name="van Heel A.J."/>
            <person name="Montalban-Lopez M."/>
            <person name="Krawczyk A.O."/>
            <person name="Berendsen E.M."/>
            <person name="Wells-Bennik M."/>
            <person name="Kuipers O.P."/>
        </authorList>
    </citation>
    <scope>NUCLEOTIDE SEQUENCE [LARGE SCALE GENOMIC DNA]</scope>
    <source>
        <strain evidence="1 2">B4127</strain>
    </source>
</reference>
<organism evidence="1 2">
    <name type="scientific">Bacillus pumilus</name>
    <name type="common">Bacillus mesentericus</name>
    <dbReference type="NCBI Taxonomy" id="1408"/>
    <lineage>
        <taxon>Bacteria</taxon>
        <taxon>Bacillati</taxon>
        <taxon>Bacillota</taxon>
        <taxon>Bacilli</taxon>
        <taxon>Bacillales</taxon>
        <taxon>Bacillaceae</taxon>
        <taxon>Bacillus</taxon>
    </lineage>
</organism>
<dbReference type="EMBL" id="JXCL01000040">
    <property type="protein sequence ID" value="KIL12206.1"/>
    <property type="molecule type" value="Genomic_DNA"/>
</dbReference>